<comment type="cofactor">
    <cofactor evidence="5">
        <name>FAD</name>
        <dbReference type="ChEBI" id="CHEBI:57692"/>
    </cofactor>
    <text evidence="5">Binds 1 FAD per subunit.</text>
</comment>
<gene>
    <name evidence="9" type="ORF">SAMN04489737_1736</name>
</gene>
<dbReference type="GeneID" id="65345453"/>
<dbReference type="AlphaFoldDB" id="A0A1H2LN52"/>
<feature type="disulfide bond" description="Redox-active" evidence="6">
    <location>
        <begin position="43"/>
        <end position="48"/>
    </location>
</feature>
<dbReference type="InterPro" id="IPR001100">
    <property type="entry name" value="Pyr_nuc-diS_OxRdtase"/>
</dbReference>
<keyword evidence="3 5" id="KW-0274">FAD</keyword>
<keyword evidence="5" id="KW-0547">Nucleotide-binding</keyword>
<evidence type="ECO:0000256" key="3">
    <source>
        <dbReference type="ARBA" id="ARBA00022827"/>
    </source>
</evidence>
<dbReference type="OrthoDB" id="9800167at2"/>
<name>A0A1H2LN52_9ACTO</name>
<dbReference type="RefSeq" id="WP_091282269.1">
    <property type="nucleotide sequence ID" value="NZ_LT629804.1"/>
</dbReference>
<dbReference type="InterPro" id="IPR004099">
    <property type="entry name" value="Pyr_nucl-diS_OxRdtase_dimer"/>
</dbReference>
<evidence type="ECO:0000256" key="2">
    <source>
        <dbReference type="ARBA" id="ARBA00022630"/>
    </source>
</evidence>
<dbReference type="PRINTS" id="PR00411">
    <property type="entry name" value="PNDRDTASEI"/>
</dbReference>
<feature type="binding site" evidence="5">
    <location>
        <begin position="187"/>
        <end position="194"/>
    </location>
    <ligand>
        <name>NAD(+)</name>
        <dbReference type="ChEBI" id="CHEBI:57540"/>
    </ligand>
</feature>
<dbReference type="STRING" id="131112.SAMN04489737_1736"/>
<evidence type="ECO:0000256" key="1">
    <source>
        <dbReference type="ARBA" id="ARBA00007532"/>
    </source>
</evidence>
<dbReference type="PIRSF" id="PIRSF000350">
    <property type="entry name" value="Mercury_reductase_MerA"/>
    <property type="match status" value="1"/>
</dbReference>
<keyword evidence="10" id="KW-1185">Reference proteome</keyword>
<evidence type="ECO:0000259" key="8">
    <source>
        <dbReference type="Pfam" id="PF07992"/>
    </source>
</evidence>
<keyword evidence="4 5" id="KW-0520">NAD</keyword>
<dbReference type="PANTHER" id="PTHR22912:SF151">
    <property type="entry name" value="DIHYDROLIPOYL DEHYDROGENASE, MITOCHONDRIAL"/>
    <property type="match status" value="1"/>
</dbReference>
<dbReference type="EMBL" id="LT629804">
    <property type="protein sequence ID" value="SDU82450.1"/>
    <property type="molecule type" value="Genomic_DNA"/>
</dbReference>
<dbReference type="InterPro" id="IPR016156">
    <property type="entry name" value="FAD/NAD-linked_Rdtase_dimer_sf"/>
</dbReference>
<dbReference type="Gene3D" id="3.30.390.30">
    <property type="match status" value="1"/>
</dbReference>
<feature type="domain" description="Pyridine nucleotide-disulphide oxidoreductase dimerisation" evidence="7">
    <location>
        <begin position="366"/>
        <end position="472"/>
    </location>
</feature>
<dbReference type="SUPFAM" id="SSF55424">
    <property type="entry name" value="FAD/NAD-linked reductases, dimerisation (C-terminal) domain"/>
    <property type="match status" value="1"/>
</dbReference>
<dbReference type="InterPro" id="IPR023753">
    <property type="entry name" value="FAD/NAD-binding_dom"/>
</dbReference>
<dbReference type="GO" id="GO:0050660">
    <property type="term" value="F:flavin adenine dinucleotide binding"/>
    <property type="evidence" value="ECO:0007669"/>
    <property type="project" value="TreeGrafter"/>
</dbReference>
<evidence type="ECO:0000313" key="9">
    <source>
        <dbReference type="EMBL" id="SDU82450.1"/>
    </source>
</evidence>
<feature type="domain" description="FAD/NAD(P)-binding" evidence="8">
    <location>
        <begin position="7"/>
        <end position="312"/>
    </location>
</feature>
<proteinExistence type="inferred from homology"/>
<evidence type="ECO:0000256" key="5">
    <source>
        <dbReference type="PIRSR" id="PIRSR000350-3"/>
    </source>
</evidence>
<dbReference type="Proteomes" id="UP000214355">
    <property type="component" value="Chromosome I"/>
</dbReference>
<dbReference type="GO" id="GO:0006103">
    <property type="term" value="P:2-oxoglutarate metabolic process"/>
    <property type="evidence" value="ECO:0007669"/>
    <property type="project" value="TreeGrafter"/>
</dbReference>
<sequence length="484" mass="51000">MNNKAVDVIVIGAGPVGENVAQYAHDGGLSVLLVDKELFGGECSYYACIPSKALLRPVDLAHATDHVQGVSGASINARDMLARRDEWVSEYDDSSQITWAQDAGLEVARGHARIVGERRVEITPVDGGTTANDPQTTEPYTVEARVAVVLATGSTPVIPNMYQGVNAWGSRDATGVVEVPDRLVIVGGGVVAVEAATWMQALGSKVTMLVRGSSLLDRSEPFAGQFVKESLENQGITVLTNAEVTAVKRDPALNPNPEIGHIHGGTVHLDVITRSHSADGDTVKTLDADELLVATGRRPALDNVGLDTVGLTPDDIREGNLPEWLHAIGDAGTGAPLTHQGKYEARVLGAKLAGTPETAPNVEVPVPQVVFTDPQVASVGLTEAQARQQGREVLTSEVEITSAAGVGLLRDDTNGKAKLVVDAHTGVLLGATFVGPDVAELLHAATVAVVGELPVRVLRHAVPAYPTASEIWLRLLEEFPVELR</sequence>
<dbReference type="PANTHER" id="PTHR22912">
    <property type="entry name" value="DISULFIDE OXIDOREDUCTASE"/>
    <property type="match status" value="1"/>
</dbReference>
<reference evidence="10" key="1">
    <citation type="submission" date="2016-10" db="EMBL/GenBank/DDBJ databases">
        <authorList>
            <person name="Varghese N."/>
            <person name="Submissions S."/>
        </authorList>
    </citation>
    <scope>NUCLEOTIDE SEQUENCE [LARGE SCALE GENOMIC DNA]</scope>
    <source>
        <strain evidence="10">DSM 10002</strain>
    </source>
</reference>
<evidence type="ECO:0000259" key="7">
    <source>
        <dbReference type="Pfam" id="PF02852"/>
    </source>
</evidence>
<evidence type="ECO:0000256" key="6">
    <source>
        <dbReference type="PIRSR" id="PIRSR000350-4"/>
    </source>
</evidence>
<comment type="similarity">
    <text evidence="1">Belongs to the class-I pyridine nucleotide-disulfide oxidoreductase family.</text>
</comment>
<feature type="binding site" evidence="5">
    <location>
        <position position="330"/>
    </location>
    <ligand>
        <name>FAD</name>
        <dbReference type="ChEBI" id="CHEBI:57692"/>
    </ligand>
</feature>
<accession>A0A1H2LN52</accession>
<protein>
    <submittedName>
        <fullName evidence="9">Dihydrolipoamide dehydrogenase</fullName>
    </submittedName>
</protein>
<dbReference type="Pfam" id="PF02852">
    <property type="entry name" value="Pyr_redox_dim"/>
    <property type="match status" value="1"/>
</dbReference>
<feature type="binding site" evidence="5">
    <location>
        <position position="52"/>
    </location>
    <ligand>
        <name>FAD</name>
        <dbReference type="ChEBI" id="CHEBI:57692"/>
    </ligand>
</feature>
<organism evidence="9 10">
    <name type="scientific">Arcanobacterium phocae</name>
    <dbReference type="NCBI Taxonomy" id="131112"/>
    <lineage>
        <taxon>Bacteria</taxon>
        <taxon>Bacillati</taxon>
        <taxon>Actinomycetota</taxon>
        <taxon>Actinomycetes</taxon>
        <taxon>Actinomycetales</taxon>
        <taxon>Actinomycetaceae</taxon>
        <taxon>Arcanobacterium</taxon>
    </lineage>
</organism>
<dbReference type="InterPro" id="IPR050151">
    <property type="entry name" value="Class-I_Pyr_Nuc-Dis_Oxidored"/>
</dbReference>
<dbReference type="Gene3D" id="3.50.50.60">
    <property type="entry name" value="FAD/NAD(P)-binding domain"/>
    <property type="match status" value="2"/>
</dbReference>
<feature type="binding site" evidence="5">
    <location>
        <position position="296"/>
    </location>
    <ligand>
        <name>NAD(+)</name>
        <dbReference type="ChEBI" id="CHEBI:57540"/>
    </ligand>
</feature>
<dbReference type="InterPro" id="IPR036188">
    <property type="entry name" value="FAD/NAD-bd_sf"/>
</dbReference>
<dbReference type="GO" id="GO:0004148">
    <property type="term" value="F:dihydrolipoyl dehydrogenase (NADH) activity"/>
    <property type="evidence" value="ECO:0007669"/>
    <property type="project" value="TreeGrafter"/>
</dbReference>
<evidence type="ECO:0000313" key="10">
    <source>
        <dbReference type="Proteomes" id="UP000214355"/>
    </source>
</evidence>
<keyword evidence="2" id="KW-0285">Flavoprotein</keyword>
<dbReference type="SUPFAM" id="SSF51905">
    <property type="entry name" value="FAD/NAD(P)-binding domain"/>
    <property type="match status" value="1"/>
</dbReference>
<evidence type="ECO:0000256" key="4">
    <source>
        <dbReference type="ARBA" id="ARBA00023027"/>
    </source>
</evidence>
<dbReference type="Pfam" id="PF07992">
    <property type="entry name" value="Pyr_redox_2"/>
    <property type="match status" value="1"/>
</dbReference>
<dbReference type="PRINTS" id="PR00368">
    <property type="entry name" value="FADPNR"/>
</dbReference>
<feature type="binding site" evidence="5">
    <location>
        <begin position="152"/>
        <end position="154"/>
    </location>
    <ligand>
        <name>FAD</name>
        <dbReference type="ChEBI" id="CHEBI:57692"/>
    </ligand>
</feature>